<reference evidence="1" key="1">
    <citation type="submission" date="2021-02" db="EMBL/GenBank/DDBJ databases">
        <authorList>
            <person name="Dougan E. K."/>
            <person name="Rhodes N."/>
            <person name="Thang M."/>
            <person name="Chan C."/>
        </authorList>
    </citation>
    <scope>NUCLEOTIDE SEQUENCE</scope>
</reference>
<protein>
    <submittedName>
        <fullName evidence="1">Uncharacterized protein</fullName>
    </submittedName>
</protein>
<organism evidence="1 2">
    <name type="scientific">Symbiodinium natans</name>
    <dbReference type="NCBI Taxonomy" id="878477"/>
    <lineage>
        <taxon>Eukaryota</taxon>
        <taxon>Sar</taxon>
        <taxon>Alveolata</taxon>
        <taxon>Dinophyceae</taxon>
        <taxon>Suessiales</taxon>
        <taxon>Symbiodiniaceae</taxon>
        <taxon>Symbiodinium</taxon>
    </lineage>
</organism>
<name>A0A812QM55_9DINO</name>
<evidence type="ECO:0000313" key="1">
    <source>
        <dbReference type="EMBL" id="CAE7393886.1"/>
    </source>
</evidence>
<proteinExistence type="predicted"/>
<sequence>MIHCKLAVARIILKQEDLETTGSEELARYFRLSKRFAALSKRTTLVALAPGTGKSTLTVLLNEALARKVDPMQFIELSIARLPKSLHYTAETLREVLGFGPPAFQYFADADAVFELPDPQWKPRVDKLQQIVDTVGQMPPGAYEEIVLDFWEQVQPAELPQILLMNDYGCEKAPWFTLRAKLPLKEMESRWRGRLAPDMSKDQAENAVRRWRRGWCNLFGKVLDFSEIVEALVCLQRRIASKD</sequence>
<evidence type="ECO:0000313" key="2">
    <source>
        <dbReference type="Proteomes" id="UP000604046"/>
    </source>
</evidence>
<dbReference type="EMBL" id="CAJNDS010002254">
    <property type="protein sequence ID" value="CAE7393886.1"/>
    <property type="molecule type" value="Genomic_DNA"/>
</dbReference>
<dbReference type="Proteomes" id="UP000604046">
    <property type="component" value="Unassembled WGS sequence"/>
</dbReference>
<keyword evidence="2" id="KW-1185">Reference proteome</keyword>
<dbReference type="AlphaFoldDB" id="A0A812QM55"/>
<dbReference type="SUPFAM" id="SSF52540">
    <property type="entry name" value="P-loop containing nucleoside triphosphate hydrolases"/>
    <property type="match status" value="1"/>
</dbReference>
<accession>A0A812QM55</accession>
<dbReference type="InterPro" id="IPR027417">
    <property type="entry name" value="P-loop_NTPase"/>
</dbReference>
<gene>
    <name evidence="1" type="ORF">SNAT2548_LOCUS21461</name>
</gene>
<comment type="caution">
    <text evidence="1">The sequence shown here is derived from an EMBL/GenBank/DDBJ whole genome shotgun (WGS) entry which is preliminary data.</text>
</comment>